<evidence type="ECO:0000313" key="4">
    <source>
        <dbReference type="WBParaSite" id="HPLM_0001418501-mRNA-1"/>
    </source>
</evidence>
<dbReference type="WBParaSite" id="HPLM_0001418501-mRNA-1">
    <property type="protein sequence ID" value="HPLM_0001418501-mRNA-1"/>
    <property type="gene ID" value="HPLM_0001418501"/>
</dbReference>
<dbReference type="EMBL" id="UZAF01018472">
    <property type="protein sequence ID" value="VDO52106.1"/>
    <property type="molecule type" value="Genomic_DNA"/>
</dbReference>
<reference evidence="2 3" key="2">
    <citation type="submission" date="2018-11" db="EMBL/GenBank/DDBJ databases">
        <authorList>
            <consortium name="Pathogen Informatics"/>
        </authorList>
    </citation>
    <scope>NUCLEOTIDE SEQUENCE [LARGE SCALE GENOMIC DNA]</scope>
    <source>
        <strain evidence="2 3">MHpl1</strain>
    </source>
</reference>
<gene>
    <name evidence="2" type="ORF">HPLM_LOCUS14177</name>
</gene>
<evidence type="ECO:0000313" key="3">
    <source>
        <dbReference type="Proteomes" id="UP000268014"/>
    </source>
</evidence>
<protein>
    <submittedName>
        <fullName evidence="2 4">Uncharacterized protein</fullName>
    </submittedName>
</protein>
<dbReference type="OMA" id="QFPTAYV"/>
<organism evidence="4">
    <name type="scientific">Haemonchus placei</name>
    <name type="common">Barber's pole worm</name>
    <dbReference type="NCBI Taxonomy" id="6290"/>
    <lineage>
        <taxon>Eukaryota</taxon>
        <taxon>Metazoa</taxon>
        <taxon>Ecdysozoa</taxon>
        <taxon>Nematoda</taxon>
        <taxon>Chromadorea</taxon>
        <taxon>Rhabditida</taxon>
        <taxon>Rhabditina</taxon>
        <taxon>Rhabditomorpha</taxon>
        <taxon>Strongyloidea</taxon>
        <taxon>Trichostrongylidae</taxon>
        <taxon>Haemonchus</taxon>
    </lineage>
</organism>
<dbReference type="AlphaFoldDB" id="A0A0N4WRQ8"/>
<keyword evidence="3" id="KW-1185">Reference proteome</keyword>
<feature type="region of interest" description="Disordered" evidence="1">
    <location>
        <begin position="41"/>
        <end position="118"/>
    </location>
</feature>
<feature type="compositionally biased region" description="Pro residues" evidence="1">
    <location>
        <begin position="47"/>
        <end position="70"/>
    </location>
</feature>
<dbReference type="OrthoDB" id="10352854at2759"/>
<sequence length="118" mass="12903">MSKELWPELLTVERTPFIALLASGASQPQPSLTECSLRSINHRAEDLPPPLPLPAPPSPPPQPSPTPTPALTPRCTLDHSTPESFQQRSRPSHRLNDDELTTRPGPPIQFPTAYVSSI</sequence>
<evidence type="ECO:0000313" key="2">
    <source>
        <dbReference type="EMBL" id="VDO52106.1"/>
    </source>
</evidence>
<reference evidence="4" key="1">
    <citation type="submission" date="2017-02" db="UniProtKB">
        <authorList>
            <consortium name="WormBaseParasite"/>
        </authorList>
    </citation>
    <scope>IDENTIFICATION</scope>
</reference>
<dbReference type="Proteomes" id="UP000268014">
    <property type="component" value="Unassembled WGS sequence"/>
</dbReference>
<accession>A0A0N4WRQ8</accession>
<name>A0A0N4WRQ8_HAEPC</name>
<proteinExistence type="predicted"/>
<evidence type="ECO:0000256" key="1">
    <source>
        <dbReference type="SAM" id="MobiDB-lite"/>
    </source>
</evidence>